<dbReference type="Proteomes" id="UP000319502">
    <property type="component" value="Unassembled WGS sequence"/>
</dbReference>
<dbReference type="InterPro" id="IPR042187">
    <property type="entry name" value="Flagellin_C_sub2"/>
</dbReference>
<feature type="domain" description="Flagellin N-terminal" evidence="4">
    <location>
        <begin position="5"/>
        <end position="138"/>
    </location>
</feature>
<keyword evidence="6" id="KW-0966">Cell projection</keyword>
<dbReference type="RefSeq" id="WP_144308741.1">
    <property type="nucleotide sequence ID" value="NZ_VMNK01000004.1"/>
</dbReference>
<keyword evidence="6" id="KW-0969">Cilium</keyword>
<dbReference type="Pfam" id="PF00700">
    <property type="entry name" value="Flagellin_C"/>
    <property type="match status" value="1"/>
</dbReference>
<dbReference type="EMBL" id="VMNK01000004">
    <property type="protein sequence ID" value="TVO58270.1"/>
    <property type="molecule type" value="Genomic_DNA"/>
</dbReference>
<dbReference type="GO" id="GO:0005576">
    <property type="term" value="C:extracellular region"/>
    <property type="evidence" value="ECO:0007669"/>
    <property type="project" value="UniProtKB-SubCell"/>
</dbReference>
<gene>
    <name evidence="6" type="ORF">FHP91_06055</name>
</gene>
<dbReference type="AlphaFoldDB" id="A0A557QZD5"/>
<dbReference type="Gene3D" id="6.10.280.190">
    <property type="match status" value="1"/>
</dbReference>
<evidence type="ECO:0000259" key="4">
    <source>
        <dbReference type="Pfam" id="PF00669"/>
    </source>
</evidence>
<dbReference type="GO" id="GO:0009288">
    <property type="term" value="C:bacterial-type flagellum"/>
    <property type="evidence" value="ECO:0007669"/>
    <property type="project" value="UniProtKB-SubCell"/>
</dbReference>
<name>A0A557QZD5_9RHOO</name>
<dbReference type="InterPro" id="IPR001492">
    <property type="entry name" value="Flagellin"/>
</dbReference>
<evidence type="ECO:0000256" key="3">
    <source>
        <dbReference type="RuleBase" id="RU362073"/>
    </source>
</evidence>
<evidence type="ECO:0000313" key="7">
    <source>
        <dbReference type="Proteomes" id="UP000319502"/>
    </source>
</evidence>
<evidence type="ECO:0000256" key="2">
    <source>
        <dbReference type="ARBA" id="ARBA00023143"/>
    </source>
</evidence>
<dbReference type="OrthoDB" id="9796789at2"/>
<evidence type="ECO:0000256" key="1">
    <source>
        <dbReference type="ARBA" id="ARBA00005709"/>
    </source>
</evidence>
<sequence length="264" mass="27473">MAQVINTNVYSLNAQRNLNRSQEGLATSLQRLSSGLRINSARDDAAGLAVAQRMEADARGLTVAMRNASDGISFAQTADGALSTSADMLQRMRELAVQSLNGTISDTERGYLNAEFGQLDAELARLQGAAKLNNQSAFGAFTFQIGAAAADSMAANFASVAAVGGGVGTSATASAAISAIDNALNSIASNRATIGGVMGRMQFTIQQLETARENQYAARSRIMDADFASETANLTRAQILQQSGTAMVAQANSVPQNVLSLLRG</sequence>
<proteinExistence type="inferred from homology"/>
<comment type="caution">
    <text evidence="6">The sequence shown here is derived from an EMBL/GenBank/DDBJ whole genome shotgun (WGS) entry which is preliminary data.</text>
</comment>
<dbReference type="Pfam" id="PF00669">
    <property type="entry name" value="Flagellin_N"/>
    <property type="match status" value="1"/>
</dbReference>
<dbReference type="PANTHER" id="PTHR42792">
    <property type="entry name" value="FLAGELLIN"/>
    <property type="match status" value="1"/>
</dbReference>
<dbReference type="InterPro" id="IPR046358">
    <property type="entry name" value="Flagellin_C"/>
</dbReference>
<accession>A0A557QZD5</accession>
<dbReference type="PANTHER" id="PTHR42792:SF2">
    <property type="entry name" value="FLAGELLIN"/>
    <property type="match status" value="1"/>
</dbReference>
<dbReference type="Gene3D" id="1.20.1330.10">
    <property type="entry name" value="f41 fragment of flagellin, N-terminal domain"/>
    <property type="match status" value="1"/>
</dbReference>
<keyword evidence="2 3" id="KW-0975">Bacterial flagellum</keyword>
<evidence type="ECO:0000313" key="6">
    <source>
        <dbReference type="EMBL" id="TVO58270.1"/>
    </source>
</evidence>
<dbReference type="SUPFAM" id="SSF64518">
    <property type="entry name" value="Phase 1 flagellin"/>
    <property type="match status" value="1"/>
</dbReference>
<dbReference type="PRINTS" id="PR00207">
    <property type="entry name" value="FLAGELLIN"/>
</dbReference>
<comment type="subcellular location">
    <subcellularLocation>
        <location evidence="3">Secreted</location>
    </subcellularLocation>
    <subcellularLocation>
        <location evidence="3">Bacterial flagellum</location>
    </subcellularLocation>
</comment>
<keyword evidence="7" id="KW-1185">Reference proteome</keyword>
<protein>
    <recommendedName>
        <fullName evidence="3">Flagellin</fullName>
    </recommendedName>
</protein>
<keyword evidence="3" id="KW-0964">Secreted</keyword>
<dbReference type="InterPro" id="IPR001029">
    <property type="entry name" value="Flagellin_N"/>
</dbReference>
<dbReference type="Gene3D" id="6.10.10.10">
    <property type="entry name" value="Flagellar export chaperone, C-terminal domain"/>
    <property type="match status" value="1"/>
</dbReference>
<feature type="domain" description="Flagellin C-terminal" evidence="5">
    <location>
        <begin position="177"/>
        <end position="262"/>
    </location>
</feature>
<dbReference type="GO" id="GO:0005198">
    <property type="term" value="F:structural molecule activity"/>
    <property type="evidence" value="ECO:0007669"/>
    <property type="project" value="UniProtKB-UniRule"/>
</dbReference>
<evidence type="ECO:0000259" key="5">
    <source>
        <dbReference type="Pfam" id="PF00700"/>
    </source>
</evidence>
<reference evidence="6 7" key="1">
    <citation type="submission" date="2019-07" db="EMBL/GenBank/DDBJ databases">
        <title>The pathways for chlorine oxyanion respiration interact through the shared metabolite chlorate.</title>
        <authorList>
            <person name="Barnum T.P."/>
            <person name="Cheng Y."/>
            <person name="Hill K.A."/>
            <person name="Lucas L.N."/>
            <person name="Carlson H.K."/>
            <person name="Coates J.D."/>
        </authorList>
    </citation>
    <scope>NUCLEOTIDE SEQUENCE [LARGE SCALE GENOMIC DNA]</scope>
    <source>
        <strain evidence="6 7">SFB-3</strain>
    </source>
</reference>
<keyword evidence="6" id="KW-0282">Flagellum</keyword>
<organism evidence="6 7">
    <name type="scientific">Denitromonas halophila</name>
    <dbReference type="NCBI Taxonomy" id="1629404"/>
    <lineage>
        <taxon>Bacteria</taxon>
        <taxon>Pseudomonadati</taxon>
        <taxon>Pseudomonadota</taxon>
        <taxon>Betaproteobacteria</taxon>
        <taxon>Rhodocyclales</taxon>
        <taxon>Zoogloeaceae</taxon>
        <taxon>Denitromonas</taxon>
    </lineage>
</organism>
<comment type="function">
    <text evidence="3">Flagellin is the subunit protein which polymerizes to form the filaments of bacterial flagella.</text>
</comment>
<comment type="similarity">
    <text evidence="1 3">Belongs to the bacterial flagellin family.</text>
</comment>